<dbReference type="Proteomes" id="UP000235220">
    <property type="component" value="Chromosome 16"/>
</dbReference>
<evidence type="ECO:0000313" key="2">
    <source>
        <dbReference type="RefSeq" id="XP_018815509.1"/>
    </source>
</evidence>
<dbReference type="KEGG" id="jre:108987106"/>
<protein>
    <submittedName>
        <fullName evidence="2">Uncharacterized protein LOC108987106</fullName>
    </submittedName>
</protein>
<dbReference type="RefSeq" id="XP_018815509.1">
    <property type="nucleotide sequence ID" value="XM_018959964.2"/>
</dbReference>
<gene>
    <name evidence="2" type="primary">LOC108987106</name>
</gene>
<sequence length="163" mass="17848">MLSSPSTTLICLVFALRHKPTPGFDLLNKTGRAKTFILLQNSCPLLLLPPFTACQRHFIVTGIELHCLVEGRLVAKAAKSQMSNEVKVNISSRHAPWLKQTNNEGSSCWIGSMTMTHVVKGHRMSKTKKESGRTFSLGFGISIVIGEEDTLDGAQLRWNGGLG</sequence>
<proteinExistence type="predicted"/>
<dbReference type="Gramene" id="Jr16_10490_p1">
    <property type="protein sequence ID" value="cds.Jr16_10490_p1"/>
    <property type="gene ID" value="Jr16_10490"/>
</dbReference>
<keyword evidence="1" id="KW-1185">Reference proteome</keyword>
<organism evidence="1 2">
    <name type="scientific">Juglans regia</name>
    <name type="common">English walnut</name>
    <dbReference type="NCBI Taxonomy" id="51240"/>
    <lineage>
        <taxon>Eukaryota</taxon>
        <taxon>Viridiplantae</taxon>
        <taxon>Streptophyta</taxon>
        <taxon>Embryophyta</taxon>
        <taxon>Tracheophyta</taxon>
        <taxon>Spermatophyta</taxon>
        <taxon>Magnoliopsida</taxon>
        <taxon>eudicotyledons</taxon>
        <taxon>Gunneridae</taxon>
        <taxon>Pentapetalae</taxon>
        <taxon>rosids</taxon>
        <taxon>fabids</taxon>
        <taxon>Fagales</taxon>
        <taxon>Juglandaceae</taxon>
        <taxon>Juglans</taxon>
    </lineage>
</organism>
<reference evidence="2" key="1">
    <citation type="submission" date="2025-08" db="UniProtKB">
        <authorList>
            <consortium name="RefSeq"/>
        </authorList>
    </citation>
    <scope>IDENTIFICATION</scope>
    <source>
        <tissue evidence="2">Leaves</tissue>
    </source>
</reference>
<name>A0A2I4E7Z6_JUGRE</name>
<accession>A0A2I4E7Z6</accession>
<evidence type="ECO:0000313" key="1">
    <source>
        <dbReference type="Proteomes" id="UP000235220"/>
    </source>
</evidence>
<dbReference type="GeneID" id="108987106"/>
<dbReference type="AlphaFoldDB" id="A0A2I4E7Z6"/>